<feature type="chain" id="PRO_5002655043" evidence="1">
    <location>
        <begin position="19"/>
        <end position="103"/>
    </location>
</feature>
<dbReference type="RefSeq" id="WP_005860330.1">
    <property type="nucleotide sequence ID" value="NZ_AAYA01000009.1"/>
</dbReference>
<name>A3K5I9_SAGS3</name>
<gene>
    <name evidence="2" type="primary">ihfB</name>
    <name evidence="2" type="ORF">SSE37_21305</name>
</gene>
<dbReference type="Proteomes" id="UP000005713">
    <property type="component" value="Unassembled WGS sequence"/>
</dbReference>
<dbReference type="OrthoDB" id="7874128at2"/>
<accession>A3K5I9</accession>
<dbReference type="EMBL" id="AAYA01000009">
    <property type="protein sequence ID" value="EBA07378.1"/>
    <property type="molecule type" value="Genomic_DNA"/>
</dbReference>
<sequence>MRMAIVIFGLCACTAAAAQDIVLPAEDPGIRQNAPQTGTDLVMKPVTVQGQNQLRGRYGAAWSEGEVKSRAAQTCAEGGMRLIYFKPGGKDPKGRTEFAAVCK</sequence>
<protein>
    <submittedName>
        <fullName evidence="2">Integration host factor subunit beta</fullName>
    </submittedName>
</protein>
<evidence type="ECO:0000313" key="3">
    <source>
        <dbReference type="Proteomes" id="UP000005713"/>
    </source>
</evidence>
<comment type="caution">
    <text evidence="2">The sequence shown here is derived from an EMBL/GenBank/DDBJ whole genome shotgun (WGS) entry which is preliminary data.</text>
</comment>
<keyword evidence="1" id="KW-0732">Signal</keyword>
<keyword evidence="3" id="KW-1185">Reference proteome</keyword>
<dbReference type="AlphaFoldDB" id="A3K5I9"/>
<organism evidence="2 3">
    <name type="scientific">Sagittula stellata (strain ATCC 700073 / DSM 11524 / E-37)</name>
    <dbReference type="NCBI Taxonomy" id="388399"/>
    <lineage>
        <taxon>Bacteria</taxon>
        <taxon>Pseudomonadati</taxon>
        <taxon>Pseudomonadota</taxon>
        <taxon>Alphaproteobacteria</taxon>
        <taxon>Rhodobacterales</taxon>
        <taxon>Roseobacteraceae</taxon>
        <taxon>Sagittula</taxon>
    </lineage>
</organism>
<reference evidence="2 3" key="1">
    <citation type="submission" date="2006-06" db="EMBL/GenBank/DDBJ databases">
        <authorList>
            <person name="Moran M.A."/>
            <person name="Ferriera S."/>
            <person name="Johnson J."/>
            <person name="Kravitz S."/>
            <person name="Beeson K."/>
            <person name="Sutton G."/>
            <person name="Rogers Y.-H."/>
            <person name="Friedman R."/>
            <person name="Frazier M."/>
            <person name="Venter J.C."/>
        </authorList>
    </citation>
    <scope>NUCLEOTIDE SEQUENCE [LARGE SCALE GENOMIC DNA]</scope>
    <source>
        <strain evidence="2 3">E-37</strain>
    </source>
</reference>
<proteinExistence type="predicted"/>
<evidence type="ECO:0000256" key="1">
    <source>
        <dbReference type="SAM" id="SignalP"/>
    </source>
</evidence>
<feature type="signal peptide" evidence="1">
    <location>
        <begin position="1"/>
        <end position="18"/>
    </location>
</feature>
<evidence type="ECO:0000313" key="2">
    <source>
        <dbReference type="EMBL" id="EBA07378.1"/>
    </source>
</evidence>